<keyword evidence="3" id="KW-1185">Reference proteome</keyword>
<name>A0ABT1CUF3_9HYPH</name>
<dbReference type="NCBIfam" id="TIGR02001">
    <property type="entry name" value="gcw_chp"/>
    <property type="match status" value="1"/>
</dbReference>
<feature type="signal peptide" evidence="1">
    <location>
        <begin position="1"/>
        <end position="23"/>
    </location>
</feature>
<evidence type="ECO:0008006" key="4">
    <source>
        <dbReference type="Google" id="ProtNLM"/>
    </source>
</evidence>
<organism evidence="2 3">
    <name type="scientific">Hoeflea alexandrii</name>
    <dbReference type="NCBI Taxonomy" id="288436"/>
    <lineage>
        <taxon>Bacteria</taxon>
        <taxon>Pseudomonadati</taxon>
        <taxon>Pseudomonadota</taxon>
        <taxon>Alphaproteobacteria</taxon>
        <taxon>Hyphomicrobiales</taxon>
        <taxon>Rhizobiaceae</taxon>
        <taxon>Hoeflea</taxon>
    </lineage>
</organism>
<accession>A0ABT1CUF3</accession>
<comment type="caution">
    <text evidence="2">The sequence shown here is derived from an EMBL/GenBank/DDBJ whole genome shotgun (WGS) entry which is preliminary data.</text>
</comment>
<evidence type="ECO:0000313" key="3">
    <source>
        <dbReference type="Proteomes" id="UP001320715"/>
    </source>
</evidence>
<dbReference type="EMBL" id="JAAAML010000003">
    <property type="protein sequence ID" value="MCO6409840.1"/>
    <property type="molecule type" value="Genomic_DNA"/>
</dbReference>
<reference evidence="2 3" key="1">
    <citation type="submission" date="2020-01" db="EMBL/GenBank/DDBJ databases">
        <title>Genomes of bacteria type strains.</title>
        <authorList>
            <person name="Chen J."/>
            <person name="Zhu S."/>
            <person name="Yang J."/>
        </authorList>
    </citation>
    <scope>NUCLEOTIDE SEQUENCE [LARGE SCALE GENOMIC DNA]</scope>
    <source>
        <strain evidence="2 3">DSM 16655</strain>
    </source>
</reference>
<gene>
    <name evidence="2" type="ORF">GTW23_16780</name>
</gene>
<dbReference type="Proteomes" id="UP001320715">
    <property type="component" value="Unassembled WGS sequence"/>
</dbReference>
<protein>
    <recommendedName>
        <fullName evidence="4">Outer membrane protein beta-barrel domain-containing protein</fullName>
    </recommendedName>
</protein>
<feature type="chain" id="PRO_5045798742" description="Outer membrane protein beta-barrel domain-containing protein" evidence="1">
    <location>
        <begin position="24"/>
        <end position="225"/>
    </location>
</feature>
<evidence type="ECO:0000256" key="1">
    <source>
        <dbReference type="SAM" id="SignalP"/>
    </source>
</evidence>
<keyword evidence="1" id="KW-0732">Signal</keyword>
<dbReference type="InterPro" id="IPR010239">
    <property type="entry name" value="CHP02001"/>
</dbReference>
<proteinExistence type="predicted"/>
<evidence type="ECO:0000313" key="2">
    <source>
        <dbReference type="EMBL" id="MCO6409840.1"/>
    </source>
</evidence>
<dbReference type="Pfam" id="PF09694">
    <property type="entry name" value="Gcw_chp"/>
    <property type="match status" value="1"/>
</dbReference>
<dbReference type="RefSeq" id="WP_152009397.1">
    <property type="nucleotide sequence ID" value="NZ_JAAAML010000003.1"/>
</dbReference>
<sequence>MKPLKIGLAAGLLVAAGAMSSHAGDNEFDVGFGVGVANNYISRGSTQSADKPIIDGYMEATYGIVYAGVWASRVDIAPDDVEIDLYGGIRPEFGKLSLDLGYARYIYDNSGSVSGELYAKGSFAVTDSFSVGSDIYWDPDAGSNWITANTEFSGLPYEIAFSGSVGSDFGTLNLGSDKIAWDAGFSRSFADDTVTLDLRYYDSNRDPARFVARLAFDTSFSALKK</sequence>